<reference evidence="8 9" key="1">
    <citation type="journal article" date="2016" name="Eur. J. Clin. Microbiol. Infect. Dis.">
        <title>Whole genome sequencing as a tool for phylogenetic analysis of clinical strains of Mitis group streptococci.</title>
        <authorList>
            <person name="Rasmussen L.H."/>
            <person name="Dargis R."/>
            <person name="Hojholt K."/>
            <person name="Christensen J.J."/>
            <person name="Skovgaard O."/>
            <person name="Justesen U.S."/>
            <person name="Rosenvinge F.S."/>
            <person name="Moser C."/>
            <person name="Lukjancenko O."/>
            <person name="Rasmussen S."/>
            <person name="Nielsen X.C."/>
        </authorList>
    </citation>
    <scope>NUCLEOTIDE SEQUENCE [LARGE SCALE GENOMIC DNA]</scope>
    <source>
        <strain evidence="8 9">OD_339823_10</strain>
    </source>
</reference>
<evidence type="ECO:0000259" key="7">
    <source>
        <dbReference type="PROSITE" id="PS50847"/>
    </source>
</evidence>
<name>A0A1X1FX21_STROR</name>
<dbReference type="Gene3D" id="3.10.20.320">
    <property type="entry name" value="Putative peptidoglycan bound protein (lpxtg motif)"/>
    <property type="match status" value="1"/>
</dbReference>
<dbReference type="Pfam" id="PF04650">
    <property type="entry name" value="YSIRK_signal"/>
    <property type="match status" value="1"/>
</dbReference>
<dbReference type="Gene3D" id="3.10.20.470">
    <property type="match status" value="7"/>
</dbReference>
<accession>A0A1X1FX21</accession>
<sequence>MKSFKIYKGRHEKFSLRKKNVGLVSIAIASLAVYGVALGTPTVQADENNNLSSLVETSSTTDVKSENNSDQSAVVESEKVSSATGVKETEKATSPAPTVEQAEKKVSVSKTAPEVEGADKKPVAPSNSTAVAKENPAPVESKPVEKSTDSQTTATPRATAAVRTRRSLQQNPTQITNFSVTVTTKGGTVMRSGDTMSLPAQEVSFDKVQMDFKITQDGTLKKGDVLRIPVKLGNNAYGAYYSNLGSGTAERIEGVGTIKFVHSDPNNMAYEITLDQSFQDMPQNTEKTVSVTQKAATIGKFTAKSSYENIVLEINGNKFTFKPKPRTFEKAQAPFAVYNSASSDRANSIKIGTSTGDANYYNNLLSSDGTNPGQTGIPSGDIISIHRIKLGSGSKIVSIKPDLKRYTSTLAISEDGKYLVKGDTSTSISINSDPDNKLVELPANSTDEAIIKALKQAGKNSSVVIDNGDGTYTVAINLGKMTGNGATTYHDIWPTDDYAQMGDQYQEINRTEEVNKKVSAILKDASVIQGTGHSTRITFADSSIKNTITNESRSYSYNVDDNGNVTKLKEETISATTTPSVARAEGQKKITIHYVDTNGREIETQDYKYGYPAGGTATPTPDYNANPKTITGYTLVTADTAIASYGTQLKTTKQIPFTSNDQEFYYVYSAKKSSAKVTYIDDDTNGGKVLETKDLNGFYGQTDPYRTAETIKTYTDQNYELVSDNYPANGVTYNENLQTFEVHLKHKKTSVAEEKTVKETIHYTYEGGAPAAPDHTSSLKFTRTATTDLVTNVTTGDWTAENGTSFVAVTSPAIKGYTPDLAEVPAVDNITANSYNIEKTVVYKANPASAKVTYIDDTTGETLETKNLNGRYGQTDPYRTAETIKTYTDRNYGLVSDNYPTNGVTYNENLQTFEVHLRHKGAAVQETKTVTETIKYVYEDNTEAADTKVQTLKFYRINNKDLVTNKIVYKGPWIPFTGTFPEVVSPKIDGYTPDKATVAAVEQITGDSADIEETVTYKADKQKVTYTIIDDTAQKTLKDKEVLTSGGSDTPLPDSAREKYDLMVNAYLAQGYELVSKDQLPAKFDLDSSHDQNVVVHLKHGTADIQESKNVNLTVRYHGAGEQTPEDKVQTATWTRTVTKDKITGTEVSTTPWTSDKVNYDAVPSPMIPGYSVDIETVPSEAVTQENIVKDVHYTIQTQKVTYTVVDEITGQTLENQVELTTGESGAALPAAAQTKYDTVVGNYLAQGYEVASQDALPGQFDTDSSVDQNVVIRLKHKVSTSTETKTVTQTINYLYEDDNTPAAPEKKTTLTFSREVKTDEVTKTTTQGAWTPSVGTFPEVISPVVDGYTPDKAKVDAENVTANQEDITVTVKYKADKQKVTYTIIDDTTNTTLEDKKELTSGNSDTPLPNGTEAKYDSIVDAYLAQGYELVSKDQLPAKFDLDSSYDQNVVVHVKHKVSTSTETNTVTQTINYVYEEDNTPAAPEKKTTLIFSREMKTDEVTKVTTPGAWTPSVGTFPEVVSPTVDGYTPDKAKVDAENVTADQADIKVTVKYKADKQKVTYTIIDDTTNTTLEDKQELTSGNSDTPLPNDTEAKYNSIVDTYLARGYELVSKEQLPAKFDLDSSYDQNVVVHLKHGTADIQESKNVNLTVRYHGAGGQTPADKVQTATWTRTVTTDKVTGSVVNTTDWASDKANYDAVPSPVIPGYTVDIATVPSEVVTQENIVKDVHYTAQNTPQTQKVTYTVVDETTGQTLENQVELTTGESGTVLPAAAKTKYDTVIAGYLAQGYKVVAKDELPAQFDTDSSVDQNVVIRLKHKTVSVEETKQVSMTVRYHGAGGQTPADKVQTATWTRTVTTDKVTGSVVNTTDWTSNKANYDAVPSPVIPGYTVDIATVPSEVVTQENIVKDVHYTAVPVTPEVPNTPDTPVKPEPPVTPSTPVKPTPPMTPLTSGHPASPATSASVLPRTGESQVGSSLVTLTGLGLLLSVLGLAGRQKKED</sequence>
<dbReference type="RefSeq" id="WP_084852823.1">
    <property type="nucleotide sequence ID" value="NZ_NCUD01000047.1"/>
</dbReference>
<evidence type="ECO:0000256" key="5">
    <source>
        <dbReference type="ARBA" id="ARBA00023088"/>
    </source>
</evidence>
<comment type="caution">
    <text evidence="8">The sequence shown here is derived from an EMBL/GenBank/DDBJ whole genome shotgun (WGS) entry which is preliminary data.</text>
</comment>
<dbReference type="NCBIfam" id="TIGR01168">
    <property type="entry name" value="YSIRK_signal"/>
    <property type="match status" value="1"/>
</dbReference>
<dbReference type="PROSITE" id="PS50847">
    <property type="entry name" value="GRAM_POS_ANCHORING"/>
    <property type="match status" value="1"/>
</dbReference>
<feature type="compositionally biased region" description="Polar residues" evidence="6">
    <location>
        <begin position="56"/>
        <end position="71"/>
    </location>
</feature>
<dbReference type="Gene3D" id="2.60.40.4300">
    <property type="match status" value="7"/>
</dbReference>
<keyword evidence="4" id="KW-0677">Repeat</keyword>
<evidence type="ECO:0000313" key="8">
    <source>
        <dbReference type="EMBL" id="ORO38749.1"/>
    </source>
</evidence>
<dbReference type="Pfam" id="PF06458">
    <property type="entry name" value="MucBP"/>
    <property type="match status" value="1"/>
</dbReference>
<evidence type="ECO:0000256" key="1">
    <source>
        <dbReference type="ARBA" id="ARBA00022512"/>
    </source>
</evidence>
<protein>
    <submittedName>
        <fullName evidence="8">Cell wall protein</fullName>
    </submittedName>
</protein>
<evidence type="ECO:0000256" key="3">
    <source>
        <dbReference type="ARBA" id="ARBA00022729"/>
    </source>
</evidence>
<feature type="compositionally biased region" description="Low complexity" evidence="6">
    <location>
        <begin position="152"/>
        <end position="162"/>
    </location>
</feature>
<dbReference type="InterPro" id="IPR041558">
    <property type="entry name" value="MucBP_2"/>
</dbReference>
<dbReference type="InterPro" id="IPR041495">
    <property type="entry name" value="Mub_B2"/>
</dbReference>
<dbReference type="Pfam" id="PF17966">
    <property type="entry name" value="Muc_B2"/>
    <property type="match status" value="7"/>
</dbReference>
<evidence type="ECO:0000256" key="6">
    <source>
        <dbReference type="SAM" id="MobiDB-lite"/>
    </source>
</evidence>
<gene>
    <name evidence="8" type="ORF">B7728_10225</name>
</gene>
<organism evidence="8 9">
    <name type="scientific">Streptococcus oralis subsp. tigurinus</name>
    <dbReference type="NCBI Taxonomy" id="1077464"/>
    <lineage>
        <taxon>Bacteria</taxon>
        <taxon>Bacillati</taxon>
        <taxon>Bacillota</taxon>
        <taxon>Bacilli</taxon>
        <taxon>Lactobacillales</taxon>
        <taxon>Streptococcaceae</taxon>
        <taxon>Streptococcus</taxon>
    </lineage>
</organism>
<feature type="compositionally biased region" description="Low complexity" evidence="6">
    <location>
        <begin position="72"/>
        <end position="83"/>
    </location>
</feature>
<dbReference type="Proteomes" id="UP000193633">
    <property type="component" value="Unassembled WGS sequence"/>
</dbReference>
<keyword evidence="3" id="KW-0732">Signal</keyword>
<feature type="compositionally biased region" description="Pro residues" evidence="6">
    <location>
        <begin position="1928"/>
        <end position="1948"/>
    </location>
</feature>
<evidence type="ECO:0000313" key="9">
    <source>
        <dbReference type="Proteomes" id="UP000193633"/>
    </source>
</evidence>
<dbReference type="EMBL" id="NCUD01000047">
    <property type="protein sequence ID" value="ORO38749.1"/>
    <property type="molecule type" value="Genomic_DNA"/>
</dbReference>
<keyword evidence="1" id="KW-0134">Cell wall</keyword>
<feature type="region of interest" description="Disordered" evidence="6">
    <location>
        <begin position="1917"/>
        <end position="1968"/>
    </location>
</feature>
<proteinExistence type="predicted"/>
<feature type="region of interest" description="Disordered" evidence="6">
    <location>
        <begin position="56"/>
        <end position="169"/>
    </location>
</feature>
<keyword evidence="5" id="KW-0572">Peptidoglycan-anchor</keyword>
<keyword evidence="2" id="KW-0964">Secreted</keyword>
<feature type="domain" description="Gram-positive cocci surface proteins LPxTG" evidence="7">
    <location>
        <begin position="1965"/>
        <end position="2000"/>
    </location>
</feature>
<evidence type="ECO:0000256" key="2">
    <source>
        <dbReference type="ARBA" id="ARBA00022525"/>
    </source>
</evidence>
<dbReference type="Pfam" id="PF17965">
    <property type="entry name" value="MucBP_2"/>
    <property type="match status" value="7"/>
</dbReference>
<evidence type="ECO:0000256" key="4">
    <source>
        <dbReference type="ARBA" id="ARBA00022737"/>
    </source>
</evidence>
<dbReference type="InterPro" id="IPR005877">
    <property type="entry name" value="YSIRK_signal_dom"/>
</dbReference>
<dbReference type="InterPro" id="IPR009459">
    <property type="entry name" value="MucBP_dom"/>
</dbReference>
<dbReference type="InterPro" id="IPR019931">
    <property type="entry name" value="LPXTG_anchor"/>
</dbReference>